<sequence length="53" mass="6281">MKQCMCRHEYDNLNREWVKRTCPRCQTRKAEAAKAAVRNAPIKRLQLLEDIHG</sequence>
<dbReference type="Proteomes" id="UP000827269">
    <property type="component" value="Segment"/>
</dbReference>
<keyword evidence="2" id="KW-1185">Reference proteome</keyword>
<evidence type="ECO:0000313" key="1">
    <source>
        <dbReference type="EMBL" id="QQM15460.1"/>
    </source>
</evidence>
<dbReference type="EMBL" id="MW250276">
    <property type="protein sequence ID" value="QQM15460.1"/>
    <property type="molecule type" value="Genomic_DNA"/>
</dbReference>
<reference evidence="2" key="1">
    <citation type="journal article" date="2021" name="Viruses">
        <title>Novel Viruses That Lyse Plant and Human Strains of Kosakonia cowanii.</title>
        <authorList>
            <person name="Petrzik K."/>
            <person name="Brazdova S."/>
            <person name="Krawczyk K."/>
        </authorList>
    </citation>
    <scope>NUCLEOTIDE SEQUENCE [LARGE SCALE GENOMIC DNA]</scope>
</reference>
<protein>
    <submittedName>
        <fullName evidence="1">Uncharacterized protein</fullName>
    </submittedName>
</protein>
<proteinExistence type="predicted"/>
<evidence type="ECO:0000313" key="2">
    <source>
        <dbReference type="Proteomes" id="UP000827269"/>
    </source>
</evidence>
<organism evidence="1 2">
    <name type="scientific">Kosakonia virus Kc318</name>
    <dbReference type="NCBI Taxonomy" id="2797327"/>
    <lineage>
        <taxon>Viruses</taxon>
        <taxon>Duplodnaviria</taxon>
        <taxon>Heunggongvirae</taxon>
        <taxon>Uroviricota</taxon>
        <taxon>Caudoviricetes</taxon>
        <taxon>Autographivirales</taxon>
        <taxon>Autonotataviridae</taxon>
        <taxon>Melnykvirinae</taxon>
        <taxon>Cronosvirus</taxon>
        <taxon>Cronosvirus Kc318</taxon>
    </lineage>
</organism>
<name>A0AAE7PGC8_9CAUD</name>
<accession>A0AAE7PGC8</accession>